<dbReference type="SUPFAM" id="SSF75217">
    <property type="entry name" value="alpha/beta knot"/>
    <property type="match status" value="1"/>
</dbReference>
<dbReference type="CDD" id="cd18095">
    <property type="entry name" value="SpoU-like_rRNA-MTase"/>
    <property type="match status" value="1"/>
</dbReference>
<dbReference type="Proteomes" id="UP000282957">
    <property type="component" value="Unassembled WGS sequence"/>
</dbReference>
<dbReference type="GO" id="GO:0005829">
    <property type="term" value="C:cytosol"/>
    <property type="evidence" value="ECO:0007669"/>
    <property type="project" value="TreeGrafter"/>
</dbReference>
<dbReference type="InterPro" id="IPR029064">
    <property type="entry name" value="Ribosomal_eL30-like_sf"/>
</dbReference>
<dbReference type="RefSeq" id="WP_127786855.1">
    <property type="nucleotide sequence ID" value="NZ_SACL01000002.1"/>
</dbReference>
<evidence type="ECO:0000256" key="2">
    <source>
        <dbReference type="ARBA" id="ARBA00022679"/>
    </source>
</evidence>
<evidence type="ECO:0000259" key="3">
    <source>
        <dbReference type="SMART" id="SM00967"/>
    </source>
</evidence>
<dbReference type="Gene3D" id="3.30.1330.30">
    <property type="match status" value="1"/>
</dbReference>
<dbReference type="AlphaFoldDB" id="A0A437MIY1"/>
<dbReference type="EMBL" id="SACL01000002">
    <property type="protein sequence ID" value="RVT97627.1"/>
    <property type="molecule type" value="Genomic_DNA"/>
</dbReference>
<dbReference type="Pfam" id="PF00588">
    <property type="entry name" value="SpoU_methylase"/>
    <property type="match status" value="1"/>
</dbReference>
<evidence type="ECO:0000313" key="5">
    <source>
        <dbReference type="Proteomes" id="UP000282957"/>
    </source>
</evidence>
<keyword evidence="2 4" id="KW-0808">Transferase</keyword>
<organism evidence="4 5">
    <name type="scientific">Rhodovarius crocodyli</name>
    <dbReference type="NCBI Taxonomy" id="1979269"/>
    <lineage>
        <taxon>Bacteria</taxon>
        <taxon>Pseudomonadati</taxon>
        <taxon>Pseudomonadota</taxon>
        <taxon>Alphaproteobacteria</taxon>
        <taxon>Acetobacterales</taxon>
        <taxon>Roseomonadaceae</taxon>
        <taxon>Rhodovarius</taxon>
    </lineage>
</organism>
<dbReference type="InterPro" id="IPR001537">
    <property type="entry name" value="SpoU_MeTrfase"/>
</dbReference>
<dbReference type="GO" id="GO:0032259">
    <property type="term" value="P:methylation"/>
    <property type="evidence" value="ECO:0007669"/>
    <property type="project" value="UniProtKB-KW"/>
</dbReference>
<sequence>MRSPDPQRITGPNAVRALFTRRPEQVGRLFYTPEMEQFAIPLARYMARHRLPYRMVPSEELDRIAGTPHHNGIVAIAAPRRALPMPERLPDVLWSAAVLPVLDGVGNPHNMGAILRSAVFFGAKAAVISADPRQADLSDAVFRTSEGALEHLDLFRVEDLPGFLRRVTGRLAPVVATAADGVPPAQLPRGKPFALVLGNEEHGPTPAAIAACPLRVTLPARGPVESLNVSNAAAVLLHALGG</sequence>
<keyword evidence="1 4" id="KW-0489">Methyltransferase</keyword>
<accession>A0A437MIY1</accession>
<name>A0A437MIY1_9PROT</name>
<evidence type="ECO:0000313" key="4">
    <source>
        <dbReference type="EMBL" id="RVT97627.1"/>
    </source>
</evidence>
<dbReference type="InterPro" id="IPR013123">
    <property type="entry name" value="SpoU_subst-bd"/>
</dbReference>
<dbReference type="InterPro" id="IPR004441">
    <property type="entry name" value="rRNA_MeTrfase_TrmH"/>
</dbReference>
<proteinExistence type="predicted"/>
<feature type="domain" description="RNA 2-O ribose methyltransferase substrate binding" evidence="3">
    <location>
        <begin position="8"/>
        <end position="83"/>
    </location>
</feature>
<dbReference type="PANTHER" id="PTHR46429">
    <property type="entry name" value="23S RRNA (GUANOSINE-2'-O-)-METHYLTRANSFERASE RLMB"/>
    <property type="match status" value="1"/>
</dbReference>
<dbReference type="SUPFAM" id="SSF55315">
    <property type="entry name" value="L30e-like"/>
    <property type="match status" value="1"/>
</dbReference>
<dbReference type="GO" id="GO:0003723">
    <property type="term" value="F:RNA binding"/>
    <property type="evidence" value="ECO:0007669"/>
    <property type="project" value="InterPro"/>
</dbReference>
<dbReference type="PANTHER" id="PTHR46429:SF2">
    <property type="entry name" value="TRNA_RRNA METHYLTRANSFERASE"/>
    <property type="match status" value="1"/>
</dbReference>
<dbReference type="Pfam" id="PF08032">
    <property type="entry name" value="SpoU_sub_bind"/>
    <property type="match status" value="1"/>
</dbReference>
<dbReference type="Gene3D" id="3.40.1280.10">
    <property type="match status" value="1"/>
</dbReference>
<reference evidence="4 5" key="1">
    <citation type="submission" date="2019-01" db="EMBL/GenBank/DDBJ databases">
        <authorList>
            <person name="Chen W.-M."/>
        </authorList>
    </citation>
    <scope>NUCLEOTIDE SEQUENCE [LARGE SCALE GENOMIC DNA]</scope>
    <source>
        <strain evidence="4 5">CCP-6</strain>
    </source>
</reference>
<dbReference type="GO" id="GO:0008173">
    <property type="term" value="F:RNA methyltransferase activity"/>
    <property type="evidence" value="ECO:0007669"/>
    <property type="project" value="InterPro"/>
</dbReference>
<dbReference type="InterPro" id="IPR029028">
    <property type="entry name" value="Alpha/beta_knot_MTases"/>
</dbReference>
<protein>
    <submittedName>
        <fullName evidence="4">RNA methyltransferase</fullName>
    </submittedName>
</protein>
<comment type="caution">
    <text evidence="4">The sequence shown here is derived from an EMBL/GenBank/DDBJ whole genome shotgun (WGS) entry which is preliminary data.</text>
</comment>
<dbReference type="GO" id="GO:0006396">
    <property type="term" value="P:RNA processing"/>
    <property type="evidence" value="ECO:0007669"/>
    <property type="project" value="InterPro"/>
</dbReference>
<gene>
    <name evidence="4" type="ORF">EOD42_07330</name>
</gene>
<dbReference type="OrthoDB" id="9785673at2"/>
<dbReference type="SMART" id="SM00967">
    <property type="entry name" value="SpoU_sub_bind"/>
    <property type="match status" value="1"/>
</dbReference>
<keyword evidence="5" id="KW-1185">Reference proteome</keyword>
<dbReference type="InterPro" id="IPR029026">
    <property type="entry name" value="tRNA_m1G_MTases_N"/>
</dbReference>
<evidence type="ECO:0000256" key="1">
    <source>
        <dbReference type="ARBA" id="ARBA00022603"/>
    </source>
</evidence>